<protein>
    <submittedName>
        <fullName evidence="1">Uncharacterized protein</fullName>
    </submittedName>
</protein>
<evidence type="ECO:0000313" key="2">
    <source>
        <dbReference type="Proteomes" id="UP000278807"/>
    </source>
</evidence>
<reference evidence="1 2" key="1">
    <citation type="submission" date="2018-11" db="EMBL/GenBank/DDBJ databases">
        <authorList>
            <consortium name="Pathogen Informatics"/>
        </authorList>
    </citation>
    <scope>NUCLEOTIDE SEQUENCE [LARGE SCALE GENOMIC DNA]</scope>
</reference>
<name>A0A3P7S1F2_RODNA</name>
<dbReference type="Proteomes" id="UP000278807">
    <property type="component" value="Unassembled WGS sequence"/>
</dbReference>
<dbReference type="OrthoDB" id="10257284at2759"/>
<dbReference type="EMBL" id="UZAE01004398">
    <property type="protein sequence ID" value="VDO01166.1"/>
    <property type="molecule type" value="Genomic_DNA"/>
</dbReference>
<sequence length="107" mass="12304">MTSGHIDGTLEIPSMDYDKEILYPNLKLNNDVEAFYEGTEELQQNVGLKELKEKIKKALMVDSLVDEFDSDPEKHSKDCQVYYVRDDYAARKVLPLFCFHRSAGLAQ</sequence>
<evidence type="ECO:0000313" key="1">
    <source>
        <dbReference type="EMBL" id="VDO01166.1"/>
    </source>
</evidence>
<accession>A0A3P7S1F2</accession>
<gene>
    <name evidence="1" type="ORF">HNAJ_LOCUS5306</name>
</gene>
<dbReference type="AlphaFoldDB" id="A0A3P7S1F2"/>
<proteinExistence type="predicted"/>
<organism evidence="1 2">
    <name type="scientific">Rodentolepis nana</name>
    <name type="common">Dwarf tapeworm</name>
    <name type="synonym">Hymenolepis nana</name>
    <dbReference type="NCBI Taxonomy" id="102285"/>
    <lineage>
        <taxon>Eukaryota</taxon>
        <taxon>Metazoa</taxon>
        <taxon>Spiralia</taxon>
        <taxon>Lophotrochozoa</taxon>
        <taxon>Platyhelminthes</taxon>
        <taxon>Cestoda</taxon>
        <taxon>Eucestoda</taxon>
        <taxon>Cyclophyllidea</taxon>
        <taxon>Hymenolepididae</taxon>
        <taxon>Rodentolepis</taxon>
    </lineage>
</organism>
<keyword evidence="2" id="KW-1185">Reference proteome</keyword>